<accession>A0ABN6E3G0</accession>
<dbReference type="InterPro" id="IPR000671">
    <property type="entry name" value="Peptidase_A31"/>
</dbReference>
<dbReference type="PRINTS" id="PR00446">
    <property type="entry name" value="HYDRGNUPTAKE"/>
</dbReference>
<dbReference type="EMBL" id="AP024355">
    <property type="protein sequence ID" value="BCR06880.1"/>
    <property type="molecule type" value="Genomic_DNA"/>
</dbReference>
<dbReference type="Pfam" id="PF01750">
    <property type="entry name" value="HycI"/>
    <property type="match status" value="1"/>
</dbReference>
<organism evidence="5 6">
    <name type="scientific">Desulfuromonas versatilis</name>
    <dbReference type="NCBI Taxonomy" id="2802975"/>
    <lineage>
        <taxon>Bacteria</taxon>
        <taxon>Pseudomonadati</taxon>
        <taxon>Thermodesulfobacteriota</taxon>
        <taxon>Desulfuromonadia</taxon>
        <taxon>Desulfuromonadales</taxon>
        <taxon>Desulfuromonadaceae</taxon>
        <taxon>Desulfuromonas</taxon>
    </lineage>
</organism>
<evidence type="ECO:0000256" key="2">
    <source>
        <dbReference type="ARBA" id="ARBA00022670"/>
    </source>
</evidence>
<dbReference type="NCBIfam" id="TIGR00072">
    <property type="entry name" value="hydrog_prot"/>
    <property type="match status" value="1"/>
</dbReference>
<keyword evidence="3" id="KW-0064">Aspartyl protease</keyword>
<gene>
    <name evidence="5" type="primary">hyaP</name>
    <name evidence="5" type="ORF">DESUT3_39490</name>
</gene>
<keyword evidence="6" id="KW-1185">Reference proteome</keyword>
<evidence type="ECO:0000313" key="6">
    <source>
        <dbReference type="Proteomes" id="UP001319827"/>
    </source>
</evidence>
<dbReference type="Proteomes" id="UP001319827">
    <property type="component" value="Chromosome"/>
</dbReference>
<dbReference type="PANTHER" id="PTHR30302">
    <property type="entry name" value="HYDROGENASE 1 MATURATION PROTEASE"/>
    <property type="match status" value="1"/>
</dbReference>
<evidence type="ECO:0000256" key="1">
    <source>
        <dbReference type="ARBA" id="ARBA00006814"/>
    </source>
</evidence>
<keyword evidence="2" id="KW-0645">Protease</keyword>
<comment type="similarity">
    <text evidence="1">Belongs to the peptidase A31 family.</text>
</comment>
<evidence type="ECO:0000256" key="4">
    <source>
        <dbReference type="ARBA" id="ARBA00022801"/>
    </source>
</evidence>
<proteinExistence type="inferred from homology"/>
<sequence length="160" mass="16924">MRVLILGLGNALMNDDAFGCRVAAELVAGYEFPANVAVLDGGTLGLDLLPYLEGVDRLLIVDALEMGAVPGTIFRLEGEEVPRAFASKLSVHQMGVQDLLAVAELQGHLPGELVVWGVQVGSVEMALQLTPPVQGALAEVRQGVLDELERWGVPAEQKAA</sequence>
<dbReference type="InterPro" id="IPR023430">
    <property type="entry name" value="Pept_HybD-like_dom_sf"/>
</dbReference>
<evidence type="ECO:0000313" key="5">
    <source>
        <dbReference type="EMBL" id="BCR06880.1"/>
    </source>
</evidence>
<dbReference type="PANTHER" id="PTHR30302:SF1">
    <property type="entry name" value="HYDROGENASE 2 MATURATION PROTEASE"/>
    <property type="match status" value="1"/>
</dbReference>
<dbReference type="SUPFAM" id="SSF53163">
    <property type="entry name" value="HybD-like"/>
    <property type="match status" value="1"/>
</dbReference>
<evidence type="ECO:0000256" key="3">
    <source>
        <dbReference type="ARBA" id="ARBA00022750"/>
    </source>
</evidence>
<dbReference type="CDD" id="cd06062">
    <property type="entry name" value="H2MP_MemB-H2up"/>
    <property type="match status" value="1"/>
</dbReference>
<reference evidence="5 6" key="2">
    <citation type="journal article" date="2021" name="Int. J. Syst. Evol. Microbiol.">
        <title>Isolation and Polyphasic Characterization of Desulfuromonas versatilis sp. Nov., an Electrogenic Bacteria Capable of Versatile Metabolism Isolated from a Graphene Oxide-Reducing Enrichment Culture.</title>
        <authorList>
            <person name="Xie L."/>
            <person name="Yoshida N."/>
            <person name="Ishii S."/>
            <person name="Meng L."/>
        </authorList>
    </citation>
    <scope>NUCLEOTIDE SEQUENCE [LARGE SCALE GENOMIC DNA]</scope>
    <source>
        <strain evidence="5 6">NIT-T3</strain>
    </source>
</reference>
<name>A0ABN6E3G0_9BACT</name>
<protein>
    <submittedName>
        <fullName evidence="5">Membrane protein</fullName>
    </submittedName>
</protein>
<keyword evidence="4" id="KW-0378">Hydrolase</keyword>
<dbReference type="Gene3D" id="3.40.50.1450">
    <property type="entry name" value="HybD-like"/>
    <property type="match status" value="1"/>
</dbReference>
<reference evidence="5 6" key="1">
    <citation type="journal article" date="2016" name="C (Basel)">
        <title>Selective Growth of and Electricity Production by Marine Exoelectrogenic Bacteria in Self-Aggregated Hydrogel of Microbially Reduced Graphene Oxide.</title>
        <authorList>
            <person name="Yoshida N."/>
            <person name="Goto Y."/>
            <person name="Miyata Y."/>
        </authorList>
    </citation>
    <scope>NUCLEOTIDE SEQUENCE [LARGE SCALE GENOMIC DNA]</scope>
    <source>
        <strain evidence="5 6">NIT-T3</strain>
    </source>
</reference>
<dbReference type="RefSeq" id="WP_221250255.1">
    <property type="nucleotide sequence ID" value="NZ_AP024355.1"/>
</dbReference>